<dbReference type="OrthoDB" id="72446at2"/>
<evidence type="ECO:0000313" key="2">
    <source>
        <dbReference type="EMBL" id="AZI41873.1"/>
    </source>
</evidence>
<proteinExistence type="predicted"/>
<evidence type="ECO:0000256" key="1">
    <source>
        <dbReference type="SAM" id="SignalP"/>
    </source>
</evidence>
<organism evidence="2 3">
    <name type="scientific">Deinococcus psychrotolerans</name>
    <dbReference type="NCBI Taxonomy" id="2489213"/>
    <lineage>
        <taxon>Bacteria</taxon>
        <taxon>Thermotogati</taxon>
        <taxon>Deinococcota</taxon>
        <taxon>Deinococci</taxon>
        <taxon>Deinococcales</taxon>
        <taxon>Deinococcaceae</taxon>
        <taxon>Deinococcus</taxon>
    </lineage>
</organism>
<protein>
    <submittedName>
        <fullName evidence="2">Uncharacterized protein</fullName>
    </submittedName>
</protein>
<gene>
    <name evidence="2" type="ORF">EHF33_03165</name>
</gene>
<accession>A0A3G8YAE9</accession>
<reference evidence="2 3" key="1">
    <citation type="submission" date="2018-11" db="EMBL/GenBank/DDBJ databases">
        <title>Deinococcus shelandsis sp. nov., isolated from South Shetland Islands soil of Antarctica.</title>
        <authorList>
            <person name="Tian J."/>
        </authorList>
    </citation>
    <scope>NUCLEOTIDE SEQUENCE [LARGE SCALE GENOMIC DNA]</scope>
    <source>
        <strain evidence="2 3">S14-83T</strain>
    </source>
</reference>
<feature type="chain" id="PRO_5018124528" evidence="1">
    <location>
        <begin position="22"/>
        <end position="130"/>
    </location>
</feature>
<evidence type="ECO:0000313" key="3">
    <source>
        <dbReference type="Proteomes" id="UP000276417"/>
    </source>
</evidence>
<dbReference type="AlphaFoldDB" id="A0A3G8YAE9"/>
<dbReference type="EMBL" id="CP034183">
    <property type="protein sequence ID" value="AZI41873.1"/>
    <property type="molecule type" value="Genomic_DNA"/>
</dbReference>
<name>A0A3G8YAE9_9DEIO</name>
<dbReference type="RefSeq" id="WP_124867817.1">
    <property type="nucleotide sequence ID" value="NZ_CP034183.1"/>
</dbReference>
<keyword evidence="3" id="KW-1185">Reference proteome</keyword>
<feature type="signal peptide" evidence="1">
    <location>
        <begin position="1"/>
        <end position="21"/>
    </location>
</feature>
<sequence length="130" mass="14315">MKLTFLLLVPALIGGALLTQTTPCTLTVTPDEVRGAAYHVRFTVAASCSADTVFRVRKSSTISTKRRGAPYQPIKPLTGAWEISKTKTTLPTGELWTSILWRWEQFDPSQLNTVTGEAGRWRGVPVERGP</sequence>
<keyword evidence="1" id="KW-0732">Signal</keyword>
<dbReference type="KEGG" id="dph:EHF33_03165"/>
<dbReference type="Proteomes" id="UP000276417">
    <property type="component" value="Chromosome 1"/>
</dbReference>